<dbReference type="Pfam" id="PF12505">
    <property type="entry name" value="DUF3712"/>
    <property type="match status" value="3"/>
</dbReference>
<dbReference type="OrthoDB" id="10039566at2759"/>
<accession>A0A1Y2CN20</accession>
<reference evidence="2 3" key="1">
    <citation type="submission" date="2016-07" db="EMBL/GenBank/DDBJ databases">
        <title>Pervasive Adenine N6-methylation of Active Genes in Fungi.</title>
        <authorList>
            <consortium name="DOE Joint Genome Institute"/>
            <person name="Mondo S.J."/>
            <person name="Dannebaum R.O."/>
            <person name="Kuo R.C."/>
            <person name="Labutti K."/>
            <person name="Haridas S."/>
            <person name="Kuo A."/>
            <person name="Salamov A."/>
            <person name="Ahrendt S.R."/>
            <person name="Lipzen A."/>
            <person name="Sullivan W."/>
            <person name="Andreopoulos W.B."/>
            <person name="Clum A."/>
            <person name="Lindquist E."/>
            <person name="Daum C."/>
            <person name="Ramamoorthy G.K."/>
            <person name="Gryganskyi A."/>
            <person name="Culley D."/>
            <person name="Magnuson J.K."/>
            <person name="James T.Y."/>
            <person name="O'Malley M.A."/>
            <person name="Stajich J.E."/>
            <person name="Spatafora J.W."/>
            <person name="Visel A."/>
            <person name="Grigoriev I.V."/>
        </authorList>
    </citation>
    <scope>NUCLEOTIDE SEQUENCE [LARGE SCALE GENOMIC DNA]</scope>
    <source>
        <strain evidence="2 3">JEL800</strain>
    </source>
</reference>
<dbReference type="AlphaFoldDB" id="A0A1Y2CN20"/>
<protein>
    <submittedName>
        <fullName evidence="2">Uncharacterized protein</fullName>
    </submittedName>
</protein>
<keyword evidence="1" id="KW-1133">Transmembrane helix</keyword>
<dbReference type="PANTHER" id="PTHR35895:SF1">
    <property type="entry name" value="LIPID-BINDING SERUM GLYCOPROTEIN C-TERMINAL DOMAIN-CONTAINING PROTEIN"/>
    <property type="match status" value="1"/>
</dbReference>
<comment type="caution">
    <text evidence="2">The sequence shown here is derived from an EMBL/GenBank/DDBJ whole genome shotgun (WGS) entry which is preliminary data.</text>
</comment>
<evidence type="ECO:0000313" key="3">
    <source>
        <dbReference type="Proteomes" id="UP000193642"/>
    </source>
</evidence>
<evidence type="ECO:0000256" key="1">
    <source>
        <dbReference type="SAM" id="Phobius"/>
    </source>
</evidence>
<keyword evidence="1" id="KW-0472">Membrane</keyword>
<dbReference type="STRING" id="329046.A0A1Y2CN20"/>
<organism evidence="2 3">
    <name type="scientific">Rhizoclosmatium globosum</name>
    <dbReference type="NCBI Taxonomy" id="329046"/>
    <lineage>
        <taxon>Eukaryota</taxon>
        <taxon>Fungi</taxon>
        <taxon>Fungi incertae sedis</taxon>
        <taxon>Chytridiomycota</taxon>
        <taxon>Chytridiomycota incertae sedis</taxon>
        <taxon>Chytridiomycetes</taxon>
        <taxon>Chytridiales</taxon>
        <taxon>Chytriomycetaceae</taxon>
        <taxon>Rhizoclosmatium</taxon>
    </lineage>
</organism>
<feature type="transmembrane region" description="Helical" evidence="1">
    <location>
        <begin position="33"/>
        <end position="56"/>
    </location>
</feature>
<dbReference type="Proteomes" id="UP000193642">
    <property type="component" value="Unassembled WGS sequence"/>
</dbReference>
<dbReference type="EMBL" id="MCGO01000011">
    <property type="protein sequence ID" value="ORY48429.1"/>
    <property type="molecule type" value="Genomic_DNA"/>
</dbReference>
<keyword evidence="3" id="KW-1185">Reference proteome</keyword>
<dbReference type="PANTHER" id="PTHR35895">
    <property type="entry name" value="CHROMOSOME 16, WHOLE GENOME SHOTGUN SEQUENCE"/>
    <property type="match status" value="1"/>
</dbReference>
<dbReference type="InterPro" id="IPR046368">
    <property type="entry name" value="Tag1"/>
</dbReference>
<gene>
    <name evidence="2" type="ORF">BCR33DRAFT_847843</name>
</gene>
<keyword evidence="1" id="KW-0812">Transmembrane</keyword>
<sequence>MSSSKDTHNELGYAEQKPKSKVLCGIEWTKKRIISTIAVLVVMLVAIILLVIFVAVPKIAQSSIDGSNLVLANSSITNPTTSSFQIASTGSVSGAGSLAATLNFPDPVTVSWTNRDSAAADLPLGTLALSSINVGSDGTGSVSLNTLFTITSSDNMAKFASHMMHNATFSWRLAGNAQAQAMGLTVNGLSINKVVTLSGFNGLQKVTVLGFDASHGDGDNVNTTVTTDIQNPSQITMEMGQLFFDFSLGTASGSMSAKNITIKQGSNKISMAGVLTPVNGTDINSKVRSLFANAVNNVVPVTVVGNKVITRSGSVAWLDSAFKTLSLNVPMNLTDIAQGSVTGAELSLGSAGINQVQETSFHLTGKGVATNAGFMDASLSFPTPVTVSWSNGGADLVLGTISLSQPIAVSGAYPKSGDVTVDTTFTITSADNMAAFSAAMINSDSFTWTLSGVAAADAYGLSFTNLGFTKQITMAGFSGLKNVAITAFDLPDSDPTNGLHITTTSAIGNPSQITMDMGDVSFNLFGQDMTPIGFLNAAGVTMTPGANSIAMTGAMKVANSTKLSYLMNTFLLSGNGLHTIIVGDHSSIAASWLNSALKQLTLQVTVPSPVLTGPIVSKIQIPTMAVAMNPSDPSGMSVALSAPQITALFALPYPFPVNVMSVQQTLNFIDIKTGVAFATLTTDMGPASADQNSHVLTTAVSGGSLKAISGQEAMFAGFLGALTFVDTAAVNITGSAVSIVGTDAGVAEIALPLTDILPLTGFQGFQDVTVTSTKVVGGDASGVKLEVGIILNNPSTLSLNTNVDVAMDLIVATPVGPLKVGSAIMPNMQIVPGPNVITASAVLAYGADALSQQVLRHIMSGFLAGATLPITIAGTAKSIVYTSLQQAFAKLSIPSKIVGPQNVLLIANSTLIPGSAAAQRPSMNIYRLQNPLNAPLTLASIKAQVTAVTPQGTIVLANIDYTLKKPVTIMPGSFAETEPVPLIQTPQQAGAAGALILGLISQGHFTFPVNTNTTLGAAIGSYPVLVDYQQNNVPVTVYH</sequence>
<evidence type="ECO:0000313" key="2">
    <source>
        <dbReference type="EMBL" id="ORY48429.1"/>
    </source>
</evidence>
<proteinExistence type="predicted"/>
<name>A0A1Y2CN20_9FUNG</name>
<dbReference type="GO" id="GO:0000329">
    <property type="term" value="C:fungal-type vacuole membrane"/>
    <property type="evidence" value="ECO:0007669"/>
    <property type="project" value="InterPro"/>
</dbReference>
<dbReference type="InterPro" id="IPR022185">
    <property type="entry name" value="DUF3712"/>
</dbReference>